<feature type="transmembrane region" description="Helical" evidence="4">
    <location>
        <begin position="61"/>
        <end position="79"/>
    </location>
</feature>
<protein>
    <submittedName>
        <fullName evidence="6">Putative MFS transporter permease</fullName>
    </submittedName>
</protein>
<evidence type="ECO:0000259" key="5">
    <source>
        <dbReference type="PROSITE" id="PS50850"/>
    </source>
</evidence>
<name>A0A445MXC5_9BACT</name>
<dbReference type="InterPro" id="IPR011701">
    <property type="entry name" value="MFS"/>
</dbReference>
<feature type="transmembrane region" description="Helical" evidence="4">
    <location>
        <begin position="176"/>
        <end position="195"/>
    </location>
</feature>
<accession>A0A445MXC5</accession>
<sequence length="428" mass="45772">MKINNSFDNQSKDNFFYGWIIVIAATIIYAITEIQVLGFGIFVKPIAGDMGWTREVITRAFGSYMILLGVFGILGGILVDRIGPRLLNLFGCIMIGVGLILCSRSDSVASFYVGFSVFGGIGFAFIFVPNQTTITRWFIAKKGLALGILFAGGGLGTLIASPLLQNWIANHGWRSGYLILGILVLCLAVPASLFLKKDPSVMGLTALGKGGTESAGPIGCRDPEQSVPKIKTLDFSLPEALRTREFWTCSVAITLMFLGFFMAQVNMVPHATDKGVPPSAAALALGLASAFNAFGRIFMGGISDKIGTKHSFYICLILGATMLVYLIFVNTSWMMYIFVIFFGLANGGATPQMPRLVSELFGVGSMGSIMGVTFLVTTLGPALGPVLGGAIFDRTGSYMTAFLTGATTILIALVLIMLIKVPKKTSEF</sequence>
<feature type="transmembrane region" description="Helical" evidence="4">
    <location>
        <begin position="246"/>
        <end position="267"/>
    </location>
</feature>
<reference evidence="6" key="1">
    <citation type="submission" date="2018-01" db="EMBL/GenBank/DDBJ databases">
        <authorList>
            <person name="Regsiter A."/>
            <person name="William W."/>
        </authorList>
    </citation>
    <scope>NUCLEOTIDE SEQUENCE</scope>
    <source>
        <strain evidence="6">TRIP AH-1</strain>
    </source>
</reference>
<dbReference type="PROSITE" id="PS50850">
    <property type="entry name" value="MFS"/>
    <property type="match status" value="1"/>
</dbReference>
<evidence type="ECO:0000256" key="1">
    <source>
        <dbReference type="ARBA" id="ARBA00022692"/>
    </source>
</evidence>
<evidence type="ECO:0000256" key="4">
    <source>
        <dbReference type="SAM" id="Phobius"/>
    </source>
</evidence>
<feature type="domain" description="Major facilitator superfamily (MFS) profile" evidence="5">
    <location>
        <begin position="19"/>
        <end position="424"/>
    </location>
</feature>
<keyword evidence="3 4" id="KW-0472">Membrane</keyword>
<gene>
    <name evidence="6" type="ORF">PITCH_A2050028</name>
</gene>
<organism evidence="6">
    <name type="scientific">uncultured Desulfobacterium sp</name>
    <dbReference type="NCBI Taxonomy" id="201089"/>
    <lineage>
        <taxon>Bacteria</taxon>
        <taxon>Pseudomonadati</taxon>
        <taxon>Thermodesulfobacteriota</taxon>
        <taxon>Desulfobacteria</taxon>
        <taxon>Desulfobacterales</taxon>
        <taxon>Desulfobacteriaceae</taxon>
        <taxon>Desulfobacterium</taxon>
        <taxon>environmental samples</taxon>
    </lineage>
</organism>
<feature type="transmembrane region" description="Helical" evidence="4">
    <location>
        <begin position="279"/>
        <end position="299"/>
    </location>
</feature>
<feature type="transmembrane region" description="Helical" evidence="4">
    <location>
        <begin position="333"/>
        <end position="349"/>
    </location>
</feature>
<evidence type="ECO:0000256" key="3">
    <source>
        <dbReference type="ARBA" id="ARBA00023136"/>
    </source>
</evidence>
<feature type="transmembrane region" description="Helical" evidence="4">
    <location>
        <begin position="144"/>
        <end position="164"/>
    </location>
</feature>
<dbReference type="SUPFAM" id="SSF103473">
    <property type="entry name" value="MFS general substrate transporter"/>
    <property type="match status" value="1"/>
</dbReference>
<evidence type="ECO:0000256" key="2">
    <source>
        <dbReference type="ARBA" id="ARBA00022989"/>
    </source>
</evidence>
<dbReference type="CDD" id="cd17355">
    <property type="entry name" value="MFS_YcxA_like"/>
    <property type="match status" value="1"/>
</dbReference>
<dbReference type="AlphaFoldDB" id="A0A445MXC5"/>
<dbReference type="Gene3D" id="1.20.1250.20">
    <property type="entry name" value="MFS general substrate transporter like domains"/>
    <property type="match status" value="2"/>
</dbReference>
<dbReference type="Pfam" id="PF07690">
    <property type="entry name" value="MFS_1"/>
    <property type="match status" value="1"/>
</dbReference>
<dbReference type="GO" id="GO:0022857">
    <property type="term" value="F:transmembrane transporter activity"/>
    <property type="evidence" value="ECO:0007669"/>
    <property type="project" value="InterPro"/>
</dbReference>
<dbReference type="InterPro" id="IPR050327">
    <property type="entry name" value="Proton-linked_MCT"/>
</dbReference>
<dbReference type="PANTHER" id="PTHR11360">
    <property type="entry name" value="MONOCARBOXYLATE TRANSPORTER"/>
    <property type="match status" value="1"/>
</dbReference>
<evidence type="ECO:0000313" key="6">
    <source>
        <dbReference type="EMBL" id="SPD74140.1"/>
    </source>
</evidence>
<feature type="transmembrane region" description="Helical" evidence="4">
    <location>
        <begin position="311"/>
        <end position="327"/>
    </location>
</feature>
<feature type="transmembrane region" description="Helical" evidence="4">
    <location>
        <begin position="109"/>
        <end position="128"/>
    </location>
</feature>
<dbReference type="InterPro" id="IPR020846">
    <property type="entry name" value="MFS_dom"/>
</dbReference>
<keyword evidence="1 4" id="KW-0812">Transmembrane</keyword>
<feature type="transmembrane region" description="Helical" evidence="4">
    <location>
        <begin position="86"/>
        <end position="103"/>
    </location>
</feature>
<keyword evidence="2 4" id="KW-1133">Transmembrane helix</keyword>
<feature type="transmembrane region" description="Helical" evidence="4">
    <location>
        <begin position="398"/>
        <end position="419"/>
    </location>
</feature>
<dbReference type="EMBL" id="OJIN01000119">
    <property type="protein sequence ID" value="SPD74140.1"/>
    <property type="molecule type" value="Genomic_DNA"/>
</dbReference>
<dbReference type="PANTHER" id="PTHR11360:SF284">
    <property type="entry name" value="EG:103B4.3 PROTEIN-RELATED"/>
    <property type="match status" value="1"/>
</dbReference>
<feature type="transmembrane region" description="Helical" evidence="4">
    <location>
        <begin position="16"/>
        <end position="41"/>
    </location>
</feature>
<proteinExistence type="predicted"/>
<dbReference type="InterPro" id="IPR036259">
    <property type="entry name" value="MFS_trans_sf"/>
</dbReference>